<evidence type="ECO:0000256" key="4">
    <source>
        <dbReference type="ARBA" id="ARBA00023027"/>
    </source>
</evidence>
<dbReference type="CDD" id="cd08183">
    <property type="entry name" value="Fe-ADH-like"/>
    <property type="match status" value="1"/>
</dbReference>
<evidence type="ECO:0000256" key="2">
    <source>
        <dbReference type="ARBA" id="ARBA00007358"/>
    </source>
</evidence>
<evidence type="ECO:0000256" key="1">
    <source>
        <dbReference type="ARBA" id="ARBA00001962"/>
    </source>
</evidence>
<protein>
    <submittedName>
        <fullName evidence="7">Iron-containing alcohol dehydrogenase</fullName>
    </submittedName>
</protein>
<dbReference type="GO" id="GO:0004022">
    <property type="term" value="F:alcohol dehydrogenase (NAD+) activity"/>
    <property type="evidence" value="ECO:0007669"/>
    <property type="project" value="TreeGrafter"/>
</dbReference>
<dbReference type="Gene3D" id="3.40.50.1970">
    <property type="match status" value="1"/>
</dbReference>
<evidence type="ECO:0000259" key="6">
    <source>
        <dbReference type="Pfam" id="PF25137"/>
    </source>
</evidence>
<feature type="domain" description="Fe-containing alcohol dehydrogenase-like C-terminal" evidence="6">
    <location>
        <begin position="187"/>
        <end position="384"/>
    </location>
</feature>
<evidence type="ECO:0000313" key="8">
    <source>
        <dbReference type="Proteomes" id="UP000332515"/>
    </source>
</evidence>
<dbReference type="Gene3D" id="1.20.1090.10">
    <property type="entry name" value="Dehydroquinate synthase-like - alpha domain"/>
    <property type="match status" value="1"/>
</dbReference>
<dbReference type="Pfam" id="PF00465">
    <property type="entry name" value="Fe-ADH"/>
    <property type="match status" value="1"/>
</dbReference>
<comment type="cofactor">
    <cofactor evidence="1">
        <name>Fe cation</name>
        <dbReference type="ChEBI" id="CHEBI:24875"/>
    </cofactor>
</comment>
<dbReference type="EMBL" id="VWNA01000001">
    <property type="protein sequence ID" value="MQT13177.1"/>
    <property type="molecule type" value="Genomic_DNA"/>
</dbReference>
<proteinExistence type="inferred from homology"/>
<comment type="caution">
    <text evidence="7">The sequence shown here is derived from an EMBL/GenBank/DDBJ whole genome shotgun (WGS) entry which is preliminary data.</text>
</comment>
<dbReference type="PANTHER" id="PTHR11496">
    <property type="entry name" value="ALCOHOL DEHYDROGENASE"/>
    <property type="match status" value="1"/>
</dbReference>
<dbReference type="SUPFAM" id="SSF56796">
    <property type="entry name" value="Dehydroquinate synthase-like"/>
    <property type="match status" value="1"/>
</dbReference>
<dbReference type="PANTHER" id="PTHR11496:SF102">
    <property type="entry name" value="ALCOHOL DEHYDROGENASE 4"/>
    <property type="match status" value="1"/>
</dbReference>
<evidence type="ECO:0000259" key="5">
    <source>
        <dbReference type="Pfam" id="PF00465"/>
    </source>
</evidence>
<dbReference type="AlphaFoldDB" id="A0A6A7Y473"/>
<dbReference type="Proteomes" id="UP000332515">
    <property type="component" value="Unassembled WGS sequence"/>
</dbReference>
<organism evidence="7 8">
    <name type="scientific">Segnochrobactrum spirostomi</name>
    <dbReference type="NCBI Taxonomy" id="2608987"/>
    <lineage>
        <taxon>Bacteria</taxon>
        <taxon>Pseudomonadati</taxon>
        <taxon>Pseudomonadota</taxon>
        <taxon>Alphaproteobacteria</taxon>
        <taxon>Hyphomicrobiales</taxon>
        <taxon>Segnochrobactraceae</taxon>
        <taxon>Segnochrobactrum</taxon>
    </lineage>
</organism>
<evidence type="ECO:0000313" key="7">
    <source>
        <dbReference type="EMBL" id="MQT13177.1"/>
    </source>
</evidence>
<keyword evidence="8" id="KW-1185">Reference proteome</keyword>
<dbReference type="GO" id="GO:0046872">
    <property type="term" value="F:metal ion binding"/>
    <property type="evidence" value="ECO:0007669"/>
    <property type="project" value="InterPro"/>
</dbReference>
<gene>
    <name evidence="7" type="ORF">F0357_11095</name>
</gene>
<dbReference type="InterPro" id="IPR039697">
    <property type="entry name" value="Alcohol_dehydrogenase_Fe"/>
</dbReference>
<reference evidence="7 8" key="1">
    <citation type="submission" date="2019-09" db="EMBL/GenBank/DDBJ databases">
        <title>Segnochrobactrum spirostomi gen. nov., sp. nov., isolated from the ciliate Spirostomum cf. yagiui and description of a novel family, Segnochrobactraceae fam. nov. within the order Rhizobiales of the class Alphaproteobacteria.</title>
        <authorList>
            <person name="Akter S."/>
            <person name="Shazib S.U.A."/>
            <person name="Shin M.K."/>
        </authorList>
    </citation>
    <scope>NUCLEOTIDE SEQUENCE [LARGE SCALE GENOMIC DNA]</scope>
    <source>
        <strain evidence="7 8">Sp-1</strain>
    </source>
</reference>
<feature type="domain" description="Alcohol dehydrogenase iron-type/glycerol dehydrogenase GldA" evidence="5">
    <location>
        <begin position="9"/>
        <end position="176"/>
    </location>
</feature>
<accession>A0A6A7Y473</accession>
<dbReference type="PROSITE" id="PS00913">
    <property type="entry name" value="ADH_IRON_1"/>
    <property type="match status" value="1"/>
</dbReference>
<dbReference type="Pfam" id="PF25137">
    <property type="entry name" value="ADH_Fe_C"/>
    <property type="match status" value="1"/>
</dbReference>
<comment type="similarity">
    <text evidence="2">Belongs to the iron-containing alcohol dehydrogenase family.</text>
</comment>
<sequence>MPSFAIQAPPRILFGRGEAARAAGLVRRLSDRIVVAHGANAVRAAWLIDALTAEGADVLPLRCRGEPLLSELEAGLEAGRRFGATAVVGLGGGAAIDFGKALAALIPSQSAPMDHLEVIGRGQPLGADPLPYVAIPTTAGTGAEVTKNAVIASPEHGRKVSLRDDRMIPRVAIVDPALTDDCPRATTLASGLDAVVQVIEPYVSSKATPFTDAIARPAIGRGLVALARLMADGDRTTDSAAADPTARDEMAWVSLCGGLSLANAGLGAVHGLAGVIGGLVPAPHGLICGRLIGQVLRANRARADGLTAHRLDEVFAEIARVLGGPANDAPETLTAWISAQGLAPIGRFGLGPDRFAAVAAAAQASSSMRGNPVPLAVEALEAILVHEAKA</sequence>
<dbReference type="InterPro" id="IPR056798">
    <property type="entry name" value="ADH_Fe_C"/>
</dbReference>
<keyword evidence="3" id="KW-0560">Oxidoreductase</keyword>
<name>A0A6A7Y473_9HYPH</name>
<dbReference type="InterPro" id="IPR001670">
    <property type="entry name" value="ADH_Fe/GldA"/>
</dbReference>
<keyword evidence="4" id="KW-0520">NAD</keyword>
<evidence type="ECO:0000256" key="3">
    <source>
        <dbReference type="ARBA" id="ARBA00023002"/>
    </source>
</evidence>
<dbReference type="InterPro" id="IPR018211">
    <property type="entry name" value="ADH_Fe_CS"/>
</dbReference>
<dbReference type="RefSeq" id="WP_153481158.1">
    <property type="nucleotide sequence ID" value="NZ_VWNA01000001.1"/>
</dbReference>